<sequence>MYSEKIMLTFSEIQDVLNQISAENQPELGISVLRNITVEPIEPYLTYFAYQMGFSAQVQWGGYDCSIQDALEDNPQLFSSQTDCVLVFLKLEVLSTQLAQCFPTLTAAEVDAECDRILEYAQTIIQGIRRQTTAMILWMGFERPLYPSWGILDLQRQTGQTATIQGLNAAIQSILLKQENSYFVDLDLPLARIGSHHYFDNRYWHIGRSPYTRQALCEIATEVFKYIRALKGQNKKCLVLDCDNTLWGGVIGEDGLAGIKLSANSYPGSSFYEFQQEILTLYHQGILIALCSKNNEAEVWDVFHNHPDMVLQESHITCAQINWDDKAQNLCHIAEELNIGLDSLVFVDDSEFEVNLVRQLLPEIETIHLPSKRSTDYRLMLASCGWFDMLALTQEDLNRGAMYSAARQRTQAQQQFTSIAQYHESLKMVAEISFADEFSVPRIAQLTQKTNQFNLTTQRYSEADIADFISCSTSDVLYLQLKDKFGVYGIVGVCIVNYQDDHAVIDSLLLSCRVLGRHVEEAFLREILKLASYRECQTIEGQYKPTPKNMQVQSFYCDRNFTEQAAGRYYLDLAYSQDVPTSRFVGEIISQVTKGD</sequence>
<dbReference type="Gene3D" id="3.40.50.1110">
    <property type="entry name" value="SGNH hydrolase"/>
    <property type="match status" value="1"/>
</dbReference>
<proteinExistence type="predicted"/>
<dbReference type="AlphaFoldDB" id="B0C3A8"/>
<dbReference type="OrthoDB" id="504230at2"/>
<dbReference type="InterPro" id="IPR010033">
    <property type="entry name" value="HAD_SF_ppase_IIIC"/>
</dbReference>
<protein>
    <submittedName>
        <fullName evidence="1">FkbH domain protein</fullName>
    </submittedName>
</protein>
<dbReference type="NCBIfam" id="TIGR01681">
    <property type="entry name" value="HAD-SF-IIIC"/>
    <property type="match status" value="1"/>
</dbReference>
<keyword evidence="2" id="KW-1185">Reference proteome</keyword>
<name>B0C3A8_ACAM1</name>
<dbReference type="Gene3D" id="3.40.50.1000">
    <property type="entry name" value="HAD superfamily/HAD-like"/>
    <property type="match status" value="1"/>
</dbReference>
<dbReference type="EMBL" id="CP000828">
    <property type="protein sequence ID" value="ABW28607.1"/>
    <property type="molecule type" value="Genomic_DNA"/>
</dbReference>
<organism evidence="1 2">
    <name type="scientific">Acaryochloris marina (strain MBIC 11017)</name>
    <dbReference type="NCBI Taxonomy" id="329726"/>
    <lineage>
        <taxon>Bacteria</taxon>
        <taxon>Bacillati</taxon>
        <taxon>Cyanobacteriota</taxon>
        <taxon>Cyanophyceae</taxon>
        <taxon>Acaryochloridales</taxon>
        <taxon>Acaryochloridaceae</taxon>
        <taxon>Acaryochloris</taxon>
    </lineage>
</organism>
<dbReference type="InterPro" id="IPR036514">
    <property type="entry name" value="SGNH_hydro_sf"/>
</dbReference>
<dbReference type="HOGENOM" id="CLU_018095_1_1_3"/>
<reference evidence="1 2" key="1">
    <citation type="journal article" date="2008" name="Proc. Natl. Acad. Sci. U.S.A.">
        <title>Niche adaptation and genome expansion in the chlorophyll d-producing cyanobacterium Acaryochloris marina.</title>
        <authorList>
            <person name="Swingley W.D."/>
            <person name="Chen M."/>
            <person name="Cheung P.C."/>
            <person name="Conrad A.L."/>
            <person name="Dejesa L.C."/>
            <person name="Hao J."/>
            <person name="Honchak B.M."/>
            <person name="Karbach L.E."/>
            <person name="Kurdoglu A."/>
            <person name="Lahiri S."/>
            <person name="Mastrian S.D."/>
            <person name="Miyashita H."/>
            <person name="Page L."/>
            <person name="Ramakrishna P."/>
            <person name="Satoh S."/>
            <person name="Sattley W.M."/>
            <person name="Shimada Y."/>
            <person name="Taylor H.L."/>
            <person name="Tomo T."/>
            <person name="Tsuchiya T."/>
            <person name="Wang Z.T."/>
            <person name="Raymond J."/>
            <person name="Mimuro M."/>
            <person name="Blankenship R.E."/>
            <person name="Touchman J.W."/>
        </authorList>
    </citation>
    <scope>NUCLEOTIDE SEQUENCE [LARGE SCALE GENOMIC DNA]</scope>
    <source>
        <strain evidence="2">MBIC 11017</strain>
    </source>
</reference>
<evidence type="ECO:0000313" key="2">
    <source>
        <dbReference type="Proteomes" id="UP000000268"/>
    </source>
</evidence>
<accession>B0C3A8</accession>
<dbReference type="NCBIfam" id="TIGR01686">
    <property type="entry name" value="FkbH"/>
    <property type="match status" value="1"/>
</dbReference>
<gene>
    <name evidence="1" type="ordered locus">AM1_3617</name>
</gene>
<dbReference type="eggNOG" id="COG3882">
    <property type="taxonomic scope" value="Bacteria"/>
</dbReference>
<dbReference type="InterPro" id="IPR010037">
    <property type="entry name" value="FkbH_domain"/>
</dbReference>
<dbReference type="InterPro" id="IPR023214">
    <property type="entry name" value="HAD_sf"/>
</dbReference>
<dbReference type="STRING" id="329726.AM1_3617"/>
<dbReference type="InterPro" id="IPR036412">
    <property type="entry name" value="HAD-like_sf"/>
</dbReference>
<evidence type="ECO:0000313" key="1">
    <source>
        <dbReference type="EMBL" id="ABW28607.1"/>
    </source>
</evidence>
<dbReference type="SUPFAM" id="SSF56784">
    <property type="entry name" value="HAD-like"/>
    <property type="match status" value="1"/>
</dbReference>
<dbReference type="KEGG" id="amr:AM1_3617"/>
<dbReference type="Proteomes" id="UP000000268">
    <property type="component" value="Chromosome"/>
</dbReference>